<keyword evidence="2" id="KW-1185">Reference proteome</keyword>
<organism evidence="1 2">
    <name type="scientific">Durusdinium trenchii</name>
    <dbReference type="NCBI Taxonomy" id="1381693"/>
    <lineage>
        <taxon>Eukaryota</taxon>
        <taxon>Sar</taxon>
        <taxon>Alveolata</taxon>
        <taxon>Dinophyceae</taxon>
        <taxon>Suessiales</taxon>
        <taxon>Symbiodiniaceae</taxon>
        <taxon>Durusdinium</taxon>
    </lineage>
</organism>
<dbReference type="PANTHER" id="PTHR22706:SF2">
    <property type="entry name" value="SFI1 SPINDLE BODY DOMAIN-CONTAINING PROTEIN"/>
    <property type="match status" value="1"/>
</dbReference>
<dbReference type="PROSITE" id="PS50096">
    <property type="entry name" value="IQ"/>
    <property type="match status" value="5"/>
</dbReference>
<dbReference type="Gene3D" id="1.20.5.190">
    <property type="match status" value="2"/>
</dbReference>
<sequence length="694" mass="79511">MLFEHHLAATVIQAWMRGEWTREWAWGEGGLAEQAAALLIQKAFRGRKGFRLARDKRFFLRTAAACTAQRSWRCFAAKRKRQKLRQILLFDSVVRIQSAVRGWQGRKEAKRLREIRERTMATRIQRMVRGLLGRRAFERERHLELNRQVVQKELSERAASLTMFFKHKIDKISDRQIVRSETVQHEIVRYAMLQFAFRGEVDLALQLLSRVLRCNSDHQVASLVKVIVLLSSGGRPIYQNSKHAYFFVERALDLLDAPQTPGRVKSLKSFKESNAHFADLGQFFFLCARAKASGRDSFRASMNFALVLQCLPNCKDLGRSQLYWARANDALEGAQTWCSGDMLHNNLSWVKHLGRQFVAFWDHAEVHLVSFKDMSVSTKGDAVIVRSPSCSPLVVASQRQMREISGLDGNARPQQHARAMLRFVQKIRVRMSARPQLMIPFLQKARTKEVDELRKHHAALCIQAAGRGMLGRIVWRRLAKIREVLQQQELFLVEQRLQRLRIRQARRRAITRLQSLWRGHLARVHVQRCHLGATQMQRAVRGHLGRVHFGELERRMRMGALVKEVYAGGRRIPVDNVGAATPMNMAFPITSECQVFLQVLKSGNNFVVSGVDLCTAEEYRGTLPGHHVEGFLRRFNQGRACKEKVRITQAGQVLELILSHLRLVPPIKALGDLTHAEASRTFVLAHPSSLVTPK</sequence>
<proteinExistence type="predicted"/>
<comment type="caution">
    <text evidence="1">The sequence shown here is derived from an EMBL/GenBank/DDBJ whole genome shotgun (WGS) entry which is preliminary data.</text>
</comment>
<dbReference type="InterPro" id="IPR000048">
    <property type="entry name" value="IQ_motif_EF-hand-BS"/>
</dbReference>
<dbReference type="Pfam" id="PF00612">
    <property type="entry name" value="IQ"/>
    <property type="match status" value="3"/>
</dbReference>
<dbReference type="PANTHER" id="PTHR22706">
    <property type="entry name" value="ASSEMBLY FACTOR FOR SPINDLE MICROTUBULES"/>
    <property type="match status" value="1"/>
</dbReference>
<protein>
    <submittedName>
        <fullName evidence="1">Uncharacterized protein</fullName>
    </submittedName>
</protein>
<dbReference type="Proteomes" id="UP001642464">
    <property type="component" value="Unassembled WGS sequence"/>
</dbReference>
<dbReference type="EMBL" id="CAXAMM010042402">
    <property type="protein sequence ID" value="CAK9104674.1"/>
    <property type="molecule type" value="Genomic_DNA"/>
</dbReference>
<dbReference type="InterPro" id="IPR051185">
    <property type="entry name" value="ASPM"/>
</dbReference>
<name>A0ABP0RXJ3_9DINO</name>
<evidence type="ECO:0000313" key="1">
    <source>
        <dbReference type="EMBL" id="CAK9104674.1"/>
    </source>
</evidence>
<evidence type="ECO:0000313" key="2">
    <source>
        <dbReference type="Proteomes" id="UP001642464"/>
    </source>
</evidence>
<reference evidence="1 2" key="1">
    <citation type="submission" date="2024-02" db="EMBL/GenBank/DDBJ databases">
        <authorList>
            <person name="Chen Y."/>
            <person name="Shah S."/>
            <person name="Dougan E. K."/>
            <person name="Thang M."/>
            <person name="Chan C."/>
        </authorList>
    </citation>
    <scope>NUCLEOTIDE SEQUENCE [LARGE SCALE GENOMIC DNA]</scope>
</reference>
<dbReference type="SMART" id="SM00015">
    <property type="entry name" value="IQ"/>
    <property type="match status" value="8"/>
</dbReference>
<accession>A0ABP0RXJ3</accession>
<gene>
    <name evidence="1" type="ORF">SCF082_LOCUS48823</name>
</gene>